<dbReference type="SUPFAM" id="SSF81324">
    <property type="entry name" value="Voltage-gated potassium channels"/>
    <property type="match status" value="1"/>
</dbReference>
<proteinExistence type="predicted"/>
<keyword evidence="3" id="KW-0812">Transmembrane</keyword>
<dbReference type="PANTHER" id="PTHR45651">
    <property type="entry name" value="CYCLIC NUCLEOTIDE-GATED ION CHANNEL 15-RELATED-RELATED"/>
    <property type="match status" value="1"/>
</dbReference>
<keyword evidence="1" id="KW-0406">Ion transport</keyword>
<keyword evidence="1" id="KW-1071">Ligand-gated ion channel</keyword>
<dbReference type="InterPro" id="IPR018490">
    <property type="entry name" value="cNMP-bd_dom_sf"/>
</dbReference>
<protein>
    <submittedName>
        <fullName evidence="5">Putative cAMP-dependent protein kinase regulatory subunit</fullName>
    </submittedName>
</protein>
<comment type="caution">
    <text evidence="5">The sequence shown here is derived from an EMBL/GenBank/DDBJ whole genome shotgun (WGS) entry which is preliminary data.</text>
</comment>
<accession>A0A2P6SHI9</accession>
<feature type="transmembrane region" description="Helical" evidence="3">
    <location>
        <begin position="178"/>
        <end position="197"/>
    </location>
</feature>
<dbReference type="PROSITE" id="PS50096">
    <property type="entry name" value="IQ"/>
    <property type="match status" value="1"/>
</dbReference>
<dbReference type="GO" id="GO:0034220">
    <property type="term" value="P:monoatomic ion transmembrane transport"/>
    <property type="evidence" value="ECO:0007669"/>
    <property type="project" value="UniProtKB-KW"/>
</dbReference>
<evidence type="ECO:0000313" key="6">
    <source>
        <dbReference type="Proteomes" id="UP000238479"/>
    </source>
</evidence>
<feature type="domain" description="Cyclic nucleotide-binding" evidence="4">
    <location>
        <begin position="477"/>
        <end position="556"/>
    </location>
</feature>
<dbReference type="GO" id="GO:0016020">
    <property type="term" value="C:membrane"/>
    <property type="evidence" value="ECO:0007669"/>
    <property type="project" value="UniProtKB-SubCell"/>
</dbReference>
<dbReference type="PANTHER" id="PTHR45651:SF68">
    <property type="entry name" value="ION TRANSPORT DOMAIN-CONTAINING PROTEIN"/>
    <property type="match status" value="1"/>
</dbReference>
<keyword evidence="3" id="KW-0472">Membrane</keyword>
<feature type="transmembrane region" description="Helical" evidence="3">
    <location>
        <begin position="217"/>
        <end position="237"/>
    </location>
</feature>
<dbReference type="SUPFAM" id="SSF51206">
    <property type="entry name" value="cAMP-binding domain-like"/>
    <property type="match status" value="1"/>
</dbReference>
<dbReference type="Gene3D" id="2.60.120.10">
    <property type="entry name" value="Jelly Rolls"/>
    <property type="match status" value="1"/>
</dbReference>
<sequence length="646" mass="75316">MVRLVYVVLFRNLDGIILEEEDRGHKSRSAKGPAVEEILKMHDKATHRWNTFFIIVCAFAVFIDPLFCYIHVIWEHRMCFHYDWTLVWTYIGLRTAVDVFYIIDIIIFFCGICKKRQGKKFGACWKARNDQQTVLALKEVIKKRYLLPLSILPRILVSLPIPEGLVGLALMSVYFDPIYVIIIITPFQYTLRIFLIYGSQRWLPIKKTATGRWLKPLLDFLPFILASHLYGALWYRLAVQRQIDCWKLHCEEIRRHQCKSIQDLQCPYIGYTYNYDTTSKNQTINSRLQELCPTKDADPKVFDFGIYLYALQSHATGPSNLPKKISLSFWWALRNLSSFGSNLLTSMHILEIFFSVVISISGMALFLVYLNARVQESRARSYHLKLNEKKHLMKPDIDLWLSKNDLSELKTMTKDSKDLKTMTKKKKTLKTVIIENIDKLEENKDINVRNIISILPIKFKRSLIRLLCLASLKKVSMLANLNEEMLKEICEHLKPVIYTEDNYIVEKGKPLGMMLFITQGLGWSYTTNNVNGGGTNCGSSTNKWLRRGDFYGEELLNWAFKCPSFTDLPISTRTVVSQEKVEAFALRASDLKSIVCKFWWHFIRELEQANLEQWENSAASSIQGAWRNRLARARHSNRWDKFTVEY</sequence>
<feature type="transmembrane region" description="Helical" evidence="3">
    <location>
        <begin position="151"/>
        <end position="172"/>
    </location>
</feature>
<dbReference type="PROSITE" id="PS50042">
    <property type="entry name" value="CNMP_BINDING_3"/>
    <property type="match status" value="1"/>
</dbReference>
<keyword evidence="1" id="KW-0813">Transport</keyword>
<keyword evidence="6" id="KW-1185">Reference proteome</keyword>
<feature type="transmembrane region" description="Helical" evidence="3">
    <location>
        <begin position="49"/>
        <end position="74"/>
    </location>
</feature>
<name>A0A2P6SHI9_ROSCH</name>
<dbReference type="Proteomes" id="UP000238479">
    <property type="component" value="Chromosome 1"/>
</dbReference>
<dbReference type="AlphaFoldDB" id="A0A2P6SHI9"/>
<evidence type="ECO:0000259" key="4">
    <source>
        <dbReference type="PROSITE" id="PS50042"/>
    </source>
</evidence>
<evidence type="ECO:0000256" key="2">
    <source>
        <dbReference type="ARBA" id="ARBA00023303"/>
    </source>
</evidence>
<evidence type="ECO:0000256" key="1">
    <source>
        <dbReference type="ARBA" id="ARBA00023286"/>
    </source>
</evidence>
<reference evidence="5 6" key="1">
    <citation type="journal article" date="2018" name="Nat. Genet.">
        <title>The Rosa genome provides new insights in the design of modern roses.</title>
        <authorList>
            <person name="Bendahmane M."/>
        </authorList>
    </citation>
    <scope>NUCLEOTIDE SEQUENCE [LARGE SCALE GENOMIC DNA]</scope>
    <source>
        <strain evidence="6">cv. Old Blush</strain>
    </source>
</reference>
<feature type="transmembrane region" description="Helical" evidence="3">
    <location>
        <begin position="352"/>
        <end position="372"/>
    </location>
</feature>
<dbReference type="EMBL" id="PDCK01000039">
    <property type="protein sequence ID" value="PRQ58152.1"/>
    <property type="molecule type" value="Genomic_DNA"/>
</dbReference>
<dbReference type="InterPro" id="IPR000595">
    <property type="entry name" value="cNMP-bd_dom"/>
</dbReference>
<evidence type="ECO:0000256" key="3">
    <source>
        <dbReference type="SAM" id="Phobius"/>
    </source>
</evidence>
<organism evidence="5 6">
    <name type="scientific">Rosa chinensis</name>
    <name type="common">China rose</name>
    <dbReference type="NCBI Taxonomy" id="74649"/>
    <lineage>
        <taxon>Eukaryota</taxon>
        <taxon>Viridiplantae</taxon>
        <taxon>Streptophyta</taxon>
        <taxon>Embryophyta</taxon>
        <taxon>Tracheophyta</taxon>
        <taxon>Spermatophyta</taxon>
        <taxon>Magnoliopsida</taxon>
        <taxon>eudicotyledons</taxon>
        <taxon>Gunneridae</taxon>
        <taxon>Pentapetalae</taxon>
        <taxon>rosids</taxon>
        <taxon>fabids</taxon>
        <taxon>Rosales</taxon>
        <taxon>Rosaceae</taxon>
        <taxon>Rosoideae</taxon>
        <taxon>Rosoideae incertae sedis</taxon>
        <taxon>Rosa</taxon>
    </lineage>
</organism>
<keyword evidence="3" id="KW-1133">Transmembrane helix</keyword>
<dbReference type="InterPro" id="IPR014710">
    <property type="entry name" value="RmlC-like_jellyroll"/>
</dbReference>
<feature type="transmembrane region" description="Helical" evidence="3">
    <location>
        <begin position="86"/>
        <end position="110"/>
    </location>
</feature>
<dbReference type="STRING" id="74649.A0A2P6SHI9"/>
<keyword evidence="2" id="KW-0407">Ion channel</keyword>
<dbReference type="Gramene" id="PRQ58152">
    <property type="protein sequence ID" value="PRQ58152"/>
    <property type="gene ID" value="RchiOBHm_Chr1g0356131"/>
</dbReference>
<gene>
    <name evidence="5" type="ORF">RchiOBHm_Chr1g0356131</name>
</gene>
<evidence type="ECO:0000313" key="5">
    <source>
        <dbReference type="EMBL" id="PRQ58152.1"/>
    </source>
</evidence>